<sequence>MNALPRAKTASFDVDPQYAFTPECPNELPVSGGTEIVPALNHQAQFAAIRVGSKDSHSPQAIWIANQDTPMFSPVEGDNVDIAWNAHAIPGTKGFELIKGLPDPADYDFFVWKGIELDMHPYGACYHDLKDKLSTGVIEFLKVKAIENVIVGGLATDYCVKTTALQLKRAGFHVIVNLQACRGIAPDTIEAAIQEMQAAEIVIIQNTAELEG</sequence>
<comment type="similarity">
    <text evidence="1">Belongs to the isochorismatase family.</text>
</comment>
<dbReference type="EC" id="3.5.1.19" evidence="6"/>
<protein>
    <recommendedName>
        <fullName evidence="6">nicotinamidase</fullName>
        <ecNumber evidence="6">3.5.1.19</ecNumber>
    </recommendedName>
    <alternativeName>
        <fullName evidence="7">Nicotinamide deamidase</fullName>
    </alternativeName>
</protein>
<dbReference type="Pfam" id="PF00857">
    <property type="entry name" value="Isochorismatase"/>
    <property type="match status" value="1"/>
</dbReference>
<name>A0ABV2BRQ1_9GAMM</name>
<dbReference type="SUPFAM" id="SSF52499">
    <property type="entry name" value="Isochorismatase-like hydrolases"/>
    <property type="match status" value="1"/>
</dbReference>
<dbReference type="EMBL" id="JBEVCJ010000004">
    <property type="protein sequence ID" value="MET1254615.1"/>
    <property type="molecule type" value="Genomic_DNA"/>
</dbReference>
<evidence type="ECO:0000256" key="3">
    <source>
        <dbReference type="ARBA" id="ARBA00022723"/>
    </source>
</evidence>
<evidence type="ECO:0000256" key="7">
    <source>
        <dbReference type="ARBA" id="ARBA00043224"/>
    </source>
</evidence>
<evidence type="ECO:0000259" key="8">
    <source>
        <dbReference type="Pfam" id="PF00857"/>
    </source>
</evidence>
<evidence type="ECO:0000256" key="2">
    <source>
        <dbReference type="ARBA" id="ARBA00022642"/>
    </source>
</evidence>
<evidence type="ECO:0000313" key="10">
    <source>
        <dbReference type="Proteomes" id="UP001548189"/>
    </source>
</evidence>
<accession>A0ABV2BRQ1</accession>
<evidence type="ECO:0000256" key="5">
    <source>
        <dbReference type="ARBA" id="ARBA00037900"/>
    </source>
</evidence>
<evidence type="ECO:0000256" key="1">
    <source>
        <dbReference type="ARBA" id="ARBA00006336"/>
    </source>
</evidence>
<feature type="domain" description="Isochorismatase-like" evidence="8">
    <location>
        <begin position="68"/>
        <end position="203"/>
    </location>
</feature>
<evidence type="ECO:0000256" key="4">
    <source>
        <dbReference type="ARBA" id="ARBA00022801"/>
    </source>
</evidence>
<comment type="caution">
    <text evidence="9">The sequence shown here is derived from an EMBL/GenBank/DDBJ whole genome shotgun (WGS) entry which is preliminary data.</text>
</comment>
<dbReference type="InterPro" id="IPR052347">
    <property type="entry name" value="Isochorismatase_Nicotinamidase"/>
</dbReference>
<comment type="pathway">
    <text evidence="5">Cofactor biosynthesis; nicotinate biosynthesis; nicotinate from nicotinamide: step 1/1.</text>
</comment>
<evidence type="ECO:0000313" key="9">
    <source>
        <dbReference type="EMBL" id="MET1254615.1"/>
    </source>
</evidence>
<keyword evidence="10" id="KW-1185">Reference proteome</keyword>
<dbReference type="RefSeq" id="WP_353874178.1">
    <property type="nucleotide sequence ID" value="NZ_JBEVCJ010000004.1"/>
</dbReference>
<dbReference type="InterPro" id="IPR000868">
    <property type="entry name" value="Isochorismatase-like_dom"/>
</dbReference>
<gene>
    <name evidence="9" type="ORF">ABVT43_05705</name>
</gene>
<keyword evidence="4" id="KW-0378">Hydrolase</keyword>
<evidence type="ECO:0000256" key="6">
    <source>
        <dbReference type="ARBA" id="ARBA00039017"/>
    </source>
</evidence>
<dbReference type="PANTHER" id="PTHR11080:SF2">
    <property type="entry name" value="LD05707P"/>
    <property type="match status" value="1"/>
</dbReference>
<dbReference type="Gene3D" id="3.40.50.850">
    <property type="entry name" value="Isochorismatase-like"/>
    <property type="match status" value="1"/>
</dbReference>
<organism evidence="9 10">
    <name type="scientific">Aliikangiella maris</name>
    <dbReference type="NCBI Taxonomy" id="3162458"/>
    <lineage>
        <taxon>Bacteria</taxon>
        <taxon>Pseudomonadati</taxon>
        <taxon>Pseudomonadota</taxon>
        <taxon>Gammaproteobacteria</taxon>
        <taxon>Oceanospirillales</taxon>
        <taxon>Pleioneaceae</taxon>
        <taxon>Aliikangiella</taxon>
    </lineage>
</organism>
<proteinExistence type="inferred from homology"/>
<keyword evidence="3" id="KW-0479">Metal-binding</keyword>
<dbReference type="InterPro" id="IPR036380">
    <property type="entry name" value="Isochorismatase-like_sf"/>
</dbReference>
<reference evidence="9 10" key="1">
    <citation type="submission" date="2024-06" db="EMBL/GenBank/DDBJ databases">
        <authorList>
            <person name="Li F."/>
        </authorList>
    </citation>
    <scope>NUCLEOTIDE SEQUENCE [LARGE SCALE GENOMIC DNA]</scope>
    <source>
        <strain evidence="9 10">GXAS 311</strain>
    </source>
</reference>
<dbReference type="PANTHER" id="PTHR11080">
    <property type="entry name" value="PYRAZINAMIDASE/NICOTINAMIDASE"/>
    <property type="match status" value="1"/>
</dbReference>
<keyword evidence="2" id="KW-0662">Pyridine nucleotide biosynthesis</keyword>
<dbReference type="Proteomes" id="UP001548189">
    <property type="component" value="Unassembled WGS sequence"/>
</dbReference>